<accession>A0A4V3D8Q3</accession>
<protein>
    <submittedName>
        <fullName evidence="2">Uncharacterized protein</fullName>
    </submittedName>
</protein>
<comment type="caution">
    <text evidence="2">The sequence shown here is derived from an EMBL/GenBank/DDBJ whole genome shotgun (WGS) entry which is preliminary data.</text>
</comment>
<keyword evidence="3" id="KW-1185">Reference proteome</keyword>
<dbReference type="AlphaFoldDB" id="A0A4V3D8Q3"/>
<dbReference type="RefSeq" id="WP_133741365.1">
    <property type="nucleotide sequence ID" value="NZ_SNYN01000006.1"/>
</dbReference>
<evidence type="ECO:0000256" key="1">
    <source>
        <dbReference type="SAM" id="MobiDB-lite"/>
    </source>
</evidence>
<sequence length="116" mass="12506">MKTQPAVMVVVDIHVSFPQPVTKEEFHQRATRLMDELIALNECNDDIADPVVSSDAGESLLTVEVVVVSDDPFEATSTALTVLRTALHAAGAGTSGWPTVSRMENRAESLPDPLFT</sequence>
<proteinExistence type="predicted"/>
<evidence type="ECO:0000313" key="2">
    <source>
        <dbReference type="EMBL" id="TDQ52469.1"/>
    </source>
</evidence>
<dbReference type="EMBL" id="SNYN01000006">
    <property type="protein sequence ID" value="TDQ52469.1"/>
    <property type="molecule type" value="Genomic_DNA"/>
</dbReference>
<dbReference type="OrthoDB" id="3436764at2"/>
<organism evidence="2 3">
    <name type="scientific">Actinorugispora endophytica</name>
    <dbReference type="NCBI Taxonomy" id="1605990"/>
    <lineage>
        <taxon>Bacteria</taxon>
        <taxon>Bacillati</taxon>
        <taxon>Actinomycetota</taxon>
        <taxon>Actinomycetes</taxon>
        <taxon>Streptosporangiales</taxon>
        <taxon>Nocardiopsidaceae</taxon>
        <taxon>Actinorugispora</taxon>
    </lineage>
</organism>
<reference evidence="2 3" key="1">
    <citation type="submission" date="2019-03" db="EMBL/GenBank/DDBJ databases">
        <title>Genomic Encyclopedia of Type Strains, Phase IV (KMG-IV): sequencing the most valuable type-strain genomes for metagenomic binning, comparative biology and taxonomic classification.</title>
        <authorList>
            <person name="Goeker M."/>
        </authorList>
    </citation>
    <scope>NUCLEOTIDE SEQUENCE [LARGE SCALE GENOMIC DNA]</scope>
    <source>
        <strain evidence="2 3">DSM 46770</strain>
    </source>
</reference>
<dbReference type="Proteomes" id="UP000295281">
    <property type="component" value="Unassembled WGS sequence"/>
</dbReference>
<feature type="region of interest" description="Disordered" evidence="1">
    <location>
        <begin position="93"/>
        <end position="116"/>
    </location>
</feature>
<name>A0A4V3D8Q3_9ACTN</name>
<evidence type="ECO:0000313" key="3">
    <source>
        <dbReference type="Proteomes" id="UP000295281"/>
    </source>
</evidence>
<gene>
    <name evidence="2" type="ORF">EV190_106107</name>
</gene>